<dbReference type="EC" id="2.7.7.6" evidence="2"/>
<dbReference type="InterPro" id="IPR007081">
    <property type="entry name" value="RNA_pol_Rpb1_5"/>
</dbReference>
<dbReference type="InterPro" id="IPR042102">
    <property type="entry name" value="RNA_pol_Rpb1_3_sf"/>
</dbReference>
<dbReference type="GO" id="GO:0046872">
    <property type="term" value="F:metal ion binding"/>
    <property type="evidence" value="ECO:0007669"/>
    <property type="project" value="UniProtKB-KW"/>
</dbReference>
<dbReference type="InterPro" id="IPR007083">
    <property type="entry name" value="RNA_pol_Rpb1_4"/>
</dbReference>
<dbReference type="InterPro" id="IPR000722">
    <property type="entry name" value="RNA_pol_asu"/>
</dbReference>
<dbReference type="GO" id="GO:0006351">
    <property type="term" value="P:DNA-templated transcription"/>
    <property type="evidence" value="ECO:0007669"/>
    <property type="project" value="InterPro"/>
</dbReference>
<dbReference type="PANTHER" id="PTHR19376:SF11">
    <property type="entry name" value="DNA-DIRECTED RNA POLYMERASE I SUBUNIT RPA1"/>
    <property type="match status" value="1"/>
</dbReference>
<keyword evidence="11" id="KW-0472">Membrane</keyword>
<accession>A0AAW2XFY1</accession>
<evidence type="ECO:0000256" key="5">
    <source>
        <dbReference type="ARBA" id="ARBA00022695"/>
    </source>
</evidence>
<dbReference type="InterPro" id="IPR038120">
    <property type="entry name" value="Rpb1_funnel_sf"/>
</dbReference>
<feature type="compositionally biased region" description="Acidic residues" evidence="10">
    <location>
        <begin position="729"/>
        <end position="745"/>
    </location>
</feature>
<evidence type="ECO:0000256" key="8">
    <source>
        <dbReference type="ARBA" id="ARBA00023163"/>
    </source>
</evidence>
<comment type="catalytic activity">
    <reaction evidence="9">
        <text>RNA(n) + a ribonucleoside 5'-triphosphate = RNA(n+1) + diphosphate</text>
        <dbReference type="Rhea" id="RHEA:21248"/>
        <dbReference type="Rhea" id="RHEA-COMP:14527"/>
        <dbReference type="Rhea" id="RHEA-COMP:17342"/>
        <dbReference type="ChEBI" id="CHEBI:33019"/>
        <dbReference type="ChEBI" id="CHEBI:61557"/>
        <dbReference type="ChEBI" id="CHEBI:140395"/>
        <dbReference type="EC" id="2.7.7.6"/>
    </reaction>
</comment>
<dbReference type="Pfam" id="PF04983">
    <property type="entry name" value="RNA_pol_Rpb1_3"/>
    <property type="match status" value="1"/>
</dbReference>
<evidence type="ECO:0000256" key="10">
    <source>
        <dbReference type="SAM" id="MobiDB-lite"/>
    </source>
</evidence>
<feature type="domain" description="RNA polymerase N-terminal" evidence="12">
    <location>
        <begin position="1"/>
        <end position="112"/>
    </location>
</feature>
<dbReference type="CDD" id="cd02735">
    <property type="entry name" value="RNAP_I_Rpa1_C"/>
    <property type="match status" value="1"/>
</dbReference>
<evidence type="ECO:0000256" key="6">
    <source>
        <dbReference type="ARBA" id="ARBA00022723"/>
    </source>
</evidence>
<keyword evidence="3 13" id="KW-0240">DNA-directed RNA polymerase</keyword>
<dbReference type="Gene3D" id="1.10.132.30">
    <property type="match status" value="1"/>
</dbReference>
<evidence type="ECO:0000259" key="12">
    <source>
        <dbReference type="SMART" id="SM00663"/>
    </source>
</evidence>
<name>A0AAW2XFY1_9LAMI</name>
<dbReference type="GO" id="GO:0003899">
    <property type="term" value="F:DNA-directed RNA polymerase activity"/>
    <property type="evidence" value="ECO:0007669"/>
    <property type="project" value="UniProtKB-EC"/>
</dbReference>
<comment type="similarity">
    <text evidence="1">Belongs to the RNA polymerase beta' chain family.</text>
</comment>
<protein>
    <recommendedName>
        <fullName evidence="2">DNA-directed RNA polymerase</fullName>
        <ecNumber evidence="2">2.7.7.6</ecNumber>
    </recommendedName>
</protein>
<sequence>MAHVVRVLKGEKTLRMHYANCRSLFIVDYFIIYIFYIDNRLSRTDLFSEIGFSSYNADFDGDEINVHFPQDEISRAEAYNIVNANEQYIVPTKGDTVRGLIQDHIVGAVLLTLKNTFLTRSEFSQLLYGSGVFAGGPGSLAGKQSRKVSLVDSESLVESVLPSIWKPEPLWTGKQVITALLNHITRGCAPCTVKNQGKVPKNYFAGSSYKNGEEDEDQNAEHNLLIWKNELVRGVIDKAQFGNLGLVHTIQELYGSNSAGILLSALSRLFTIFLQIHGFTCGVDDLILPHYDVQRKEKLEGEDVGEEVHCDFVKFKPGQIGIICWLRASSRKSALTPAGPEELQLEIEKVICRDRESATAALDMKMKNKLTNRLTREGSQILKHLLTAGLLKPFPKNCISVMTTTGAKGSTSLFLAGDALLFWMFSVNFQQISAYLGQQELEGKRVPRMVSGKTLPCFPPWDFRARAGGFITDRFLTGLRPQEYYFHCMAGREGKVQKSLADKITIHLEYSVLVSAMALSSSQLIFYRRQFDSYIQNCLRGLKKKQGALFKSQGTCHRKNRKKVKSSTYIKVARRERRLNTFHLAGRGEMNVTLGIPRLQEILMTASDVIKTPILTCPFLQWRSKHDVVSLVSNVKKVTVADLVERNPQTVFLRELEDAIENHVIFLSRVSGIKNFMSSSRSEASNEADEDDSGPRAEEEIDDDDVDDDYDKGDDLGSDVQKRKQQASDEMDYEDESDVDPGEDEGLGKGKGDGDHLEDIDTRKDEETDDLDNKDDASNVDEAMAEAKSSGKNRRAVSKGVDKSIEELLSDKKIRRAMYMEVKGLSFVVHFTFTSEPHVLLAQIAQKTAKKVFIKRTGKISQCRVVQYDPDEKTVIWDSKKKPKKGDAEKQQADGEDSAYWAVKASGEDFKSIWEMQDDLDLSRLYSNNIHAMLKTYGVEAARATLIREVTQVFDIYGVKIDYRHLSLIADYMTHTGGYRPMSRHGSISESLSPFLKMSFETASKFIVEAASHALTNLETPSSRICLGMPVKMGTGCFDLMQKLDI</sequence>
<gene>
    <name evidence="13" type="ORF">Slati_1285300</name>
</gene>
<evidence type="ECO:0000256" key="7">
    <source>
        <dbReference type="ARBA" id="ARBA00022833"/>
    </source>
</evidence>
<evidence type="ECO:0000256" key="11">
    <source>
        <dbReference type="SAM" id="Phobius"/>
    </source>
</evidence>
<reference evidence="13" key="1">
    <citation type="submission" date="2020-06" db="EMBL/GenBank/DDBJ databases">
        <authorList>
            <person name="Li T."/>
            <person name="Hu X."/>
            <person name="Zhang T."/>
            <person name="Song X."/>
            <person name="Zhang H."/>
            <person name="Dai N."/>
            <person name="Sheng W."/>
            <person name="Hou X."/>
            <person name="Wei L."/>
        </authorList>
    </citation>
    <scope>NUCLEOTIDE SEQUENCE</scope>
    <source>
        <strain evidence="13">KEN1</strain>
        <tissue evidence="13">Leaf</tissue>
    </source>
</reference>
<evidence type="ECO:0000313" key="13">
    <source>
        <dbReference type="EMBL" id="KAL0453072.1"/>
    </source>
</evidence>
<feature type="compositionally biased region" description="Basic and acidic residues" evidence="10">
    <location>
        <begin position="746"/>
        <end position="766"/>
    </location>
</feature>
<keyword evidence="6" id="KW-0479">Metal-binding</keyword>
<dbReference type="Pfam" id="PF05000">
    <property type="entry name" value="RNA_pol_Rpb1_4"/>
    <property type="match status" value="1"/>
</dbReference>
<evidence type="ECO:0000256" key="9">
    <source>
        <dbReference type="ARBA" id="ARBA00048552"/>
    </source>
</evidence>
<keyword evidence="7" id="KW-0862">Zinc</keyword>
<feature type="region of interest" description="Disordered" evidence="10">
    <location>
        <begin position="678"/>
        <end position="779"/>
    </location>
</feature>
<evidence type="ECO:0000256" key="2">
    <source>
        <dbReference type="ARBA" id="ARBA00012418"/>
    </source>
</evidence>
<dbReference type="InterPro" id="IPR007066">
    <property type="entry name" value="RNA_pol_Rpb1_3"/>
</dbReference>
<dbReference type="PANTHER" id="PTHR19376">
    <property type="entry name" value="DNA-DIRECTED RNA POLYMERASE"/>
    <property type="match status" value="1"/>
</dbReference>
<dbReference type="Pfam" id="PF04998">
    <property type="entry name" value="RNA_pol_Rpb1_5"/>
    <property type="match status" value="1"/>
</dbReference>
<dbReference type="SUPFAM" id="SSF64484">
    <property type="entry name" value="beta and beta-prime subunits of DNA dependent RNA-polymerase"/>
    <property type="match status" value="1"/>
</dbReference>
<feature type="compositionally biased region" description="Acidic residues" evidence="10">
    <location>
        <begin position="699"/>
        <end position="712"/>
    </location>
</feature>
<dbReference type="AlphaFoldDB" id="A0AAW2XFY1"/>
<reference evidence="13" key="2">
    <citation type="journal article" date="2024" name="Plant">
        <title>Genomic evolution and insights into agronomic trait innovations of Sesamum species.</title>
        <authorList>
            <person name="Miao H."/>
            <person name="Wang L."/>
            <person name="Qu L."/>
            <person name="Liu H."/>
            <person name="Sun Y."/>
            <person name="Le M."/>
            <person name="Wang Q."/>
            <person name="Wei S."/>
            <person name="Zheng Y."/>
            <person name="Lin W."/>
            <person name="Duan Y."/>
            <person name="Cao H."/>
            <person name="Xiong S."/>
            <person name="Wang X."/>
            <person name="Wei L."/>
            <person name="Li C."/>
            <person name="Ma Q."/>
            <person name="Ju M."/>
            <person name="Zhao R."/>
            <person name="Li G."/>
            <person name="Mu C."/>
            <person name="Tian Q."/>
            <person name="Mei H."/>
            <person name="Zhang T."/>
            <person name="Gao T."/>
            <person name="Zhang H."/>
        </authorList>
    </citation>
    <scope>NUCLEOTIDE SEQUENCE</scope>
    <source>
        <strain evidence="13">KEN1</strain>
    </source>
</reference>
<organism evidence="13">
    <name type="scientific">Sesamum latifolium</name>
    <dbReference type="NCBI Taxonomy" id="2727402"/>
    <lineage>
        <taxon>Eukaryota</taxon>
        <taxon>Viridiplantae</taxon>
        <taxon>Streptophyta</taxon>
        <taxon>Embryophyta</taxon>
        <taxon>Tracheophyta</taxon>
        <taxon>Spermatophyta</taxon>
        <taxon>Magnoliopsida</taxon>
        <taxon>eudicotyledons</taxon>
        <taxon>Gunneridae</taxon>
        <taxon>Pentapetalae</taxon>
        <taxon>asterids</taxon>
        <taxon>lamiids</taxon>
        <taxon>Lamiales</taxon>
        <taxon>Pedaliaceae</taxon>
        <taxon>Sesamum</taxon>
    </lineage>
</organism>
<dbReference type="FunFam" id="1.10.274.100:FF:000015">
    <property type="entry name" value="DNA-directed RNA polymerase subunit"/>
    <property type="match status" value="1"/>
</dbReference>
<dbReference type="Gene3D" id="1.10.274.100">
    <property type="entry name" value="RNA polymerase Rpb1, domain 3"/>
    <property type="match status" value="1"/>
</dbReference>
<feature type="transmembrane region" description="Helical" evidence="11">
    <location>
        <begin position="21"/>
        <end position="37"/>
    </location>
</feature>
<keyword evidence="5" id="KW-0548">Nucleotidyltransferase</keyword>
<dbReference type="EMBL" id="JACGWN010000004">
    <property type="protein sequence ID" value="KAL0453072.1"/>
    <property type="molecule type" value="Genomic_DNA"/>
</dbReference>
<dbReference type="GO" id="GO:0003677">
    <property type="term" value="F:DNA binding"/>
    <property type="evidence" value="ECO:0007669"/>
    <property type="project" value="InterPro"/>
</dbReference>
<keyword evidence="4" id="KW-0808">Transferase</keyword>
<dbReference type="Gene3D" id="2.40.40.20">
    <property type="match status" value="1"/>
</dbReference>
<comment type="caution">
    <text evidence="13">The sequence shown here is derived from an EMBL/GenBank/DDBJ whole genome shotgun (WGS) entry which is preliminary data.</text>
</comment>
<dbReference type="Pfam" id="PF00623">
    <property type="entry name" value="RNA_pol_Rpb1_2"/>
    <property type="match status" value="1"/>
</dbReference>
<dbReference type="SMART" id="SM00663">
    <property type="entry name" value="RPOLA_N"/>
    <property type="match status" value="1"/>
</dbReference>
<dbReference type="InterPro" id="IPR047107">
    <property type="entry name" value="DNA-dir_RNA_pol1_lsu_C"/>
</dbReference>
<dbReference type="InterPro" id="IPR006592">
    <property type="entry name" value="RNA_pol_N"/>
</dbReference>
<evidence type="ECO:0000256" key="1">
    <source>
        <dbReference type="ARBA" id="ARBA00006460"/>
    </source>
</evidence>
<evidence type="ECO:0000256" key="3">
    <source>
        <dbReference type="ARBA" id="ARBA00022478"/>
    </source>
</evidence>
<dbReference type="InterPro" id="IPR045867">
    <property type="entry name" value="DNA-dir_RpoC_beta_prime"/>
</dbReference>
<dbReference type="GO" id="GO:0005736">
    <property type="term" value="C:RNA polymerase I complex"/>
    <property type="evidence" value="ECO:0007669"/>
    <property type="project" value="TreeGrafter"/>
</dbReference>
<evidence type="ECO:0000256" key="4">
    <source>
        <dbReference type="ARBA" id="ARBA00022679"/>
    </source>
</evidence>
<keyword evidence="11" id="KW-1133">Transmembrane helix</keyword>
<keyword evidence="8" id="KW-0804">Transcription</keyword>
<keyword evidence="11" id="KW-0812">Transmembrane</keyword>
<proteinExistence type="inferred from homology"/>